<evidence type="ECO:0000256" key="1">
    <source>
        <dbReference type="ARBA" id="ARBA00022603"/>
    </source>
</evidence>
<gene>
    <name evidence="4" type="ORF">FJY68_01910</name>
</gene>
<dbReference type="InterPro" id="IPR050362">
    <property type="entry name" value="Cation-dep_OMT"/>
</dbReference>
<dbReference type="PANTHER" id="PTHR10509:SF14">
    <property type="entry name" value="CAFFEOYL-COA O-METHYLTRANSFERASE 3-RELATED"/>
    <property type="match status" value="1"/>
</dbReference>
<dbReference type="Gene3D" id="3.40.50.150">
    <property type="entry name" value="Vaccinia Virus protein VP39"/>
    <property type="match status" value="1"/>
</dbReference>
<evidence type="ECO:0000256" key="2">
    <source>
        <dbReference type="ARBA" id="ARBA00022679"/>
    </source>
</evidence>
<accession>A0A937XF91</accession>
<dbReference type="PANTHER" id="PTHR10509">
    <property type="entry name" value="O-METHYLTRANSFERASE-RELATED"/>
    <property type="match status" value="1"/>
</dbReference>
<keyword evidence="1 4" id="KW-0489">Methyltransferase</keyword>
<reference evidence="4" key="1">
    <citation type="submission" date="2019-03" db="EMBL/GenBank/DDBJ databases">
        <title>Lake Tanganyika Metagenome-Assembled Genomes (MAGs).</title>
        <authorList>
            <person name="Tran P."/>
        </authorList>
    </citation>
    <scope>NUCLEOTIDE SEQUENCE</scope>
    <source>
        <strain evidence="4">K_DeepCast_150m_m2_040</strain>
    </source>
</reference>
<dbReference type="PROSITE" id="PS51682">
    <property type="entry name" value="SAM_OMT_I"/>
    <property type="match status" value="1"/>
</dbReference>
<evidence type="ECO:0000256" key="3">
    <source>
        <dbReference type="ARBA" id="ARBA00022691"/>
    </source>
</evidence>
<dbReference type="CDD" id="cd02440">
    <property type="entry name" value="AdoMet_MTases"/>
    <property type="match status" value="1"/>
</dbReference>
<keyword evidence="2" id="KW-0808">Transferase</keyword>
<evidence type="ECO:0000313" key="4">
    <source>
        <dbReference type="EMBL" id="MBM3330591.1"/>
    </source>
</evidence>
<proteinExistence type="predicted"/>
<dbReference type="SUPFAM" id="SSF53335">
    <property type="entry name" value="S-adenosyl-L-methionine-dependent methyltransferases"/>
    <property type="match status" value="1"/>
</dbReference>
<keyword evidence="3" id="KW-0949">S-adenosyl-L-methionine</keyword>
<protein>
    <submittedName>
        <fullName evidence="4">Methyltransferase domain-containing protein</fullName>
    </submittedName>
</protein>
<dbReference type="InterPro" id="IPR002935">
    <property type="entry name" value="SAM_O-MeTrfase"/>
</dbReference>
<dbReference type="Proteomes" id="UP000779900">
    <property type="component" value="Unassembled WGS sequence"/>
</dbReference>
<dbReference type="Pfam" id="PF01596">
    <property type="entry name" value="Methyltransf_3"/>
    <property type="match status" value="1"/>
</dbReference>
<dbReference type="GO" id="GO:0008757">
    <property type="term" value="F:S-adenosylmethionine-dependent methyltransferase activity"/>
    <property type="evidence" value="ECO:0007669"/>
    <property type="project" value="TreeGrafter"/>
</dbReference>
<name>A0A937XF91_UNCW3</name>
<dbReference type="InterPro" id="IPR029063">
    <property type="entry name" value="SAM-dependent_MTases_sf"/>
</dbReference>
<dbReference type="GO" id="GO:0032259">
    <property type="term" value="P:methylation"/>
    <property type="evidence" value="ECO:0007669"/>
    <property type="project" value="UniProtKB-KW"/>
</dbReference>
<comment type="caution">
    <text evidence="4">The sequence shown here is derived from an EMBL/GenBank/DDBJ whole genome shotgun (WGS) entry which is preliminary data.</text>
</comment>
<sequence length="220" mass="24856">MSNRTIYLNDALYEYLLGASLREPDVLRELRDETRPMPEADCQISPEQGQFMALLLRVMGAKRVLEVGTFTGYSSLAMALALPENGKVITCDRSETWTAVARRYWRKAGVEGRIELRLGEAQKTLTQLRKERGRDSFDFAFIDADKTKDGAYFEQCMELVRSGGIIAIDNTLWSGRVADRAKRDADTRAIRAFNAARVDDQRIDLSLVPIADGLTLCRKR</sequence>
<dbReference type="EMBL" id="VGIR01000006">
    <property type="protein sequence ID" value="MBM3330591.1"/>
    <property type="molecule type" value="Genomic_DNA"/>
</dbReference>
<evidence type="ECO:0000313" key="5">
    <source>
        <dbReference type="Proteomes" id="UP000779900"/>
    </source>
</evidence>
<organism evidence="4 5">
    <name type="scientific">candidate division WOR-3 bacterium</name>
    <dbReference type="NCBI Taxonomy" id="2052148"/>
    <lineage>
        <taxon>Bacteria</taxon>
        <taxon>Bacteria division WOR-3</taxon>
    </lineage>
</organism>
<dbReference type="GO" id="GO:0008171">
    <property type="term" value="F:O-methyltransferase activity"/>
    <property type="evidence" value="ECO:0007669"/>
    <property type="project" value="InterPro"/>
</dbReference>
<dbReference type="AlphaFoldDB" id="A0A937XF91"/>